<dbReference type="Proteomes" id="UP000014909">
    <property type="component" value="Plasmid unnamed"/>
</dbReference>
<proteinExistence type="predicted"/>
<evidence type="ECO:0000259" key="3">
    <source>
        <dbReference type="Pfam" id="PF07728"/>
    </source>
</evidence>
<name>S5AL29_9ALTE</name>
<dbReference type="Pfam" id="PF07728">
    <property type="entry name" value="AAA_5"/>
    <property type="match status" value="1"/>
</dbReference>
<sequence>MNTVSTPTAIKPVDFNTYEKVDGSLVFPELYSKGEVQITRRKYRHPNCVDSNPDYIADEMLLRRALAWWFGLPDPLGFAGETGSGKTELFYYIADKLNEPVYLLQVNGGLMPEMVEGKTSLAQGETVDEMGVVPHAYKHGGLILLDEVDKANKALQSWLHPVLERKPLSLSLTGELIMCHDQTRVGLTANTFGQGGSERYSSSNKLDDALRARPGWLTVKYPEPSVLRNIMAKKFSMIPAGFRKKMCQVALEVQKVTENEDSELSAIFSTRTLVKWGQTMVAFGLSAKVEESLDFVSRGACDPDDWESLQAIYQRILGEDKSSTVGDVLKKYTPVKK</sequence>
<accession>S5AL29</accession>
<feature type="domain" description="ATPase dynein-related AAA" evidence="3">
    <location>
        <begin position="79"/>
        <end position="213"/>
    </location>
</feature>
<dbReference type="InterPro" id="IPR027417">
    <property type="entry name" value="P-loop_NTPase"/>
</dbReference>
<keyword evidence="2" id="KW-0067">ATP-binding</keyword>
<dbReference type="PANTHER" id="PTHR48103:SF2">
    <property type="entry name" value="MIDASIN"/>
    <property type="match status" value="1"/>
</dbReference>
<dbReference type="Gene3D" id="3.40.50.300">
    <property type="entry name" value="P-loop containing nucleotide triphosphate hydrolases"/>
    <property type="match status" value="1"/>
</dbReference>
<dbReference type="BioCyc" id="AMAC1300253:G12YX-3521-MONOMER"/>
<dbReference type="PANTHER" id="PTHR48103">
    <property type="entry name" value="MIDASIN-RELATED"/>
    <property type="match status" value="1"/>
</dbReference>
<gene>
    <name evidence="4" type="ORF">I633_22256</name>
</gene>
<dbReference type="KEGG" id="amh:I633_22256"/>
<geneLocation type="plasmid" evidence="4">
    <name>unnamed</name>
</geneLocation>
<dbReference type="GO" id="GO:0005524">
    <property type="term" value="F:ATP binding"/>
    <property type="evidence" value="ECO:0007669"/>
    <property type="project" value="UniProtKB-KW"/>
</dbReference>
<protein>
    <submittedName>
        <fullName evidence="4">ATPase</fullName>
    </submittedName>
</protein>
<evidence type="ECO:0000256" key="1">
    <source>
        <dbReference type="ARBA" id="ARBA00022741"/>
    </source>
</evidence>
<keyword evidence="1" id="KW-0547">Nucleotide-binding</keyword>
<dbReference type="GO" id="GO:0016887">
    <property type="term" value="F:ATP hydrolysis activity"/>
    <property type="evidence" value="ECO:0007669"/>
    <property type="project" value="InterPro"/>
</dbReference>
<dbReference type="EMBL" id="CP004847">
    <property type="protein sequence ID" value="AGP79874.1"/>
    <property type="molecule type" value="Genomic_DNA"/>
</dbReference>
<dbReference type="PATRIC" id="fig|1300253.3.peg.4638"/>
<dbReference type="SUPFAM" id="SSF52540">
    <property type="entry name" value="P-loop containing nucleoside triphosphate hydrolases"/>
    <property type="match status" value="1"/>
</dbReference>
<evidence type="ECO:0000313" key="5">
    <source>
        <dbReference type="Proteomes" id="UP000014909"/>
    </source>
</evidence>
<evidence type="ECO:0000256" key="2">
    <source>
        <dbReference type="ARBA" id="ARBA00022840"/>
    </source>
</evidence>
<reference evidence="4 5" key="1">
    <citation type="journal article" date="2013" name="Genome Biol. Evol.">
        <title>Genomic Diversity of "Deep Ecotype" Alteromonas macleodii Isolates: Evidence for Pan-Mediterranean Clonal Frames.</title>
        <authorList>
            <person name="Lopez-Perez M."/>
            <person name="Gonzaga A."/>
            <person name="Rodriguez-Valera F."/>
        </authorList>
    </citation>
    <scope>NUCLEOTIDE SEQUENCE [LARGE SCALE GENOMIC DNA]</scope>
    <source>
        <strain evidence="5">'English Channel 615'</strain>
        <plasmid evidence="5">Plasmid</plasmid>
    </source>
</reference>
<keyword evidence="4" id="KW-0614">Plasmid</keyword>
<dbReference type="GO" id="GO:0000027">
    <property type="term" value="P:ribosomal large subunit assembly"/>
    <property type="evidence" value="ECO:0007669"/>
    <property type="project" value="TreeGrafter"/>
</dbReference>
<organism evidence="4 5">
    <name type="scientific">Alteromonas mediterranea 615</name>
    <dbReference type="NCBI Taxonomy" id="1300253"/>
    <lineage>
        <taxon>Bacteria</taxon>
        <taxon>Pseudomonadati</taxon>
        <taxon>Pseudomonadota</taxon>
        <taxon>Gammaproteobacteria</taxon>
        <taxon>Alteromonadales</taxon>
        <taxon>Alteromonadaceae</taxon>
        <taxon>Alteromonas/Salinimonas group</taxon>
        <taxon>Alteromonas</taxon>
    </lineage>
</organism>
<evidence type="ECO:0000313" key="4">
    <source>
        <dbReference type="EMBL" id="AGP79874.1"/>
    </source>
</evidence>
<dbReference type="InterPro" id="IPR011704">
    <property type="entry name" value="ATPase_dyneun-rel_AAA"/>
</dbReference>
<dbReference type="GO" id="GO:0030687">
    <property type="term" value="C:preribosome, large subunit precursor"/>
    <property type="evidence" value="ECO:0007669"/>
    <property type="project" value="TreeGrafter"/>
</dbReference>
<dbReference type="CDD" id="cd00009">
    <property type="entry name" value="AAA"/>
    <property type="match status" value="1"/>
</dbReference>
<dbReference type="AlphaFoldDB" id="S5AL29"/>
<dbReference type="HOGENOM" id="CLU_051316_0_0_6"/>